<dbReference type="InterPro" id="IPR013320">
    <property type="entry name" value="ConA-like_dom_sf"/>
</dbReference>
<dbReference type="SUPFAM" id="SSF49899">
    <property type="entry name" value="Concanavalin A-like lectins/glucanases"/>
    <property type="match status" value="1"/>
</dbReference>
<dbReference type="GO" id="GO:0004553">
    <property type="term" value="F:hydrolase activity, hydrolyzing O-glycosyl compounds"/>
    <property type="evidence" value="ECO:0007669"/>
    <property type="project" value="UniProtKB-ARBA"/>
</dbReference>
<dbReference type="InterPro" id="IPR019825">
    <property type="entry name" value="Lectin_legB_Mn/Ca_BS"/>
</dbReference>
<comment type="caution">
    <text evidence="2">The sequence shown here is derived from an EMBL/GenBank/DDBJ whole genome shotgun (WGS) entry which is preliminary data.</text>
</comment>
<dbReference type="AlphaFoldDB" id="A0AAE3RDV6"/>
<evidence type="ECO:0000313" key="3">
    <source>
        <dbReference type="Proteomes" id="UP001232063"/>
    </source>
</evidence>
<sequence>MKQICTFSLTTLFVVFVSLTVFGQNFQMNGTAKAGVACTTGNSFQLTANSGNQIGSVWRTARLNLNYSFEVQFSGYFGTADAGADGITFALQSVGPSALGTAGIGIGMQGITPSVTVEFDTYDNAAPGADIANDHIAIFKNGIIGSPVFGAVSARTGGQNIEDGTFYPIRIVWNSSTKTMQVYFNGALRATYSENFANTVFSNNPLVYWGYTASTGGATNQQEVCDVNFFYDNDQDGVFDNTTDLDDDNDGILDTDENGGVDPFADVNSNGIPNYIDPSFAGFVDSN</sequence>
<name>A0AAE3RDV6_9BACT</name>
<feature type="signal peptide" evidence="1">
    <location>
        <begin position="1"/>
        <end position="23"/>
    </location>
</feature>
<reference evidence="2" key="1">
    <citation type="submission" date="2023-05" db="EMBL/GenBank/DDBJ databases">
        <authorList>
            <person name="Zhang X."/>
        </authorList>
    </citation>
    <scope>NUCLEOTIDE SEQUENCE</scope>
    <source>
        <strain evidence="2">BD1B2-1</strain>
    </source>
</reference>
<keyword evidence="1" id="KW-0732">Signal</keyword>
<dbReference type="Gene3D" id="2.60.120.200">
    <property type="match status" value="1"/>
</dbReference>
<protein>
    <submittedName>
        <fullName evidence="2">L-type lectin-domain containing protein</fullName>
    </submittedName>
</protein>
<dbReference type="Pfam" id="PF18483">
    <property type="entry name" value="Lectin_L-type_dom"/>
    <property type="match status" value="1"/>
</dbReference>
<dbReference type="GO" id="GO:0005975">
    <property type="term" value="P:carbohydrate metabolic process"/>
    <property type="evidence" value="ECO:0007669"/>
    <property type="project" value="UniProtKB-ARBA"/>
</dbReference>
<dbReference type="PROSITE" id="PS00307">
    <property type="entry name" value="LECTIN_LEGUME_BETA"/>
    <property type="match status" value="1"/>
</dbReference>
<feature type="non-terminal residue" evidence="2">
    <location>
        <position position="287"/>
    </location>
</feature>
<organism evidence="2 3">
    <name type="scientific">Xanthocytophaga agilis</name>
    <dbReference type="NCBI Taxonomy" id="3048010"/>
    <lineage>
        <taxon>Bacteria</taxon>
        <taxon>Pseudomonadati</taxon>
        <taxon>Bacteroidota</taxon>
        <taxon>Cytophagia</taxon>
        <taxon>Cytophagales</taxon>
        <taxon>Rhodocytophagaceae</taxon>
        <taxon>Xanthocytophaga</taxon>
    </lineage>
</organism>
<evidence type="ECO:0000313" key="2">
    <source>
        <dbReference type="EMBL" id="MDJ1506905.1"/>
    </source>
</evidence>
<keyword evidence="3" id="KW-1185">Reference proteome</keyword>
<accession>A0AAE3RDV6</accession>
<dbReference type="EMBL" id="JASJOU010000031">
    <property type="protein sequence ID" value="MDJ1506905.1"/>
    <property type="molecule type" value="Genomic_DNA"/>
</dbReference>
<dbReference type="RefSeq" id="WP_314520212.1">
    <property type="nucleotide sequence ID" value="NZ_JASJOU010000031.1"/>
</dbReference>
<evidence type="ECO:0000256" key="1">
    <source>
        <dbReference type="SAM" id="SignalP"/>
    </source>
</evidence>
<gene>
    <name evidence="2" type="ORF">QNI22_40085</name>
</gene>
<proteinExistence type="predicted"/>
<dbReference type="Proteomes" id="UP001232063">
    <property type="component" value="Unassembled WGS sequence"/>
</dbReference>
<feature type="chain" id="PRO_5042047687" evidence="1">
    <location>
        <begin position="24"/>
        <end position="287"/>
    </location>
</feature>
<dbReference type="InterPro" id="IPR056573">
    <property type="entry name" value="Lectin_L-type_dom"/>
</dbReference>
<dbReference type="CDD" id="cd01951">
    <property type="entry name" value="lectin_L-type"/>
    <property type="match status" value="1"/>
</dbReference>